<feature type="non-terminal residue" evidence="1">
    <location>
        <position position="122"/>
    </location>
</feature>
<keyword evidence="2" id="KW-1185">Reference proteome</keyword>
<gene>
    <name evidence="1" type="ORF">AK812_SmicGene45874</name>
</gene>
<proteinExistence type="predicted"/>
<dbReference type="Proteomes" id="UP000186817">
    <property type="component" value="Unassembled WGS sequence"/>
</dbReference>
<name>A0A1Q9BV22_SYMMI</name>
<accession>A0A1Q9BV22</accession>
<dbReference type="EMBL" id="LSRX01003552">
    <property type="protein sequence ID" value="OLP74547.1"/>
    <property type="molecule type" value="Genomic_DNA"/>
</dbReference>
<sequence>MCFFAFPELWKALPELFQFQFAVNFVAAKLRRKLSIRKVVPLLAHFRSLKGRSDEQQLLLDALSSDFTLEYEFLAQIGDSFNGIDAMVSLLPGVHRSQLRLFLALTKLPRLREYIKVYKRCE</sequence>
<evidence type="ECO:0000313" key="1">
    <source>
        <dbReference type="EMBL" id="OLP74547.1"/>
    </source>
</evidence>
<comment type="caution">
    <text evidence="1">The sequence shown here is derived from an EMBL/GenBank/DDBJ whole genome shotgun (WGS) entry which is preliminary data.</text>
</comment>
<protein>
    <submittedName>
        <fullName evidence="1">Uncharacterized protein</fullName>
    </submittedName>
</protein>
<organism evidence="1 2">
    <name type="scientific">Symbiodinium microadriaticum</name>
    <name type="common">Dinoflagellate</name>
    <name type="synonym">Zooxanthella microadriatica</name>
    <dbReference type="NCBI Taxonomy" id="2951"/>
    <lineage>
        <taxon>Eukaryota</taxon>
        <taxon>Sar</taxon>
        <taxon>Alveolata</taxon>
        <taxon>Dinophyceae</taxon>
        <taxon>Suessiales</taxon>
        <taxon>Symbiodiniaceae</taxon>
        <taxon>Symbiodinium</taxon>
    </lineage>
</organism>
<evidence type="ECO:0000313" key="2">
    <source>
        <dbReference type="Proteomes" id="UP000186817"/>
    </source>
</evidence>
<dbReference type="AlphaFoldDB" id="A0A1Q9BV22"/>
<reference evidence="1 2" key="1">
    <citation type="submission" date="2016-02" db="EMBL/GenBank/DDBJ databases">
        <title>Genome analysis of coral dinoflagellate symbionts highlights evolutionary adaptations to a symbiotic lifestyle.</title>
        <authorList>
            <person name="Aranda M."/>
            <person name="Li Y."/>
            <person name="Liew Y.J."/>
            <person name="Baumgarten S."/>
            <person name="Simakov O."/>
            <person name="Wilson M."/>
            <person name="Piel J."/>
            <person name="Ashoor H."/>
            <person name="Bougouffa S."/>
            <person name="Bajic V.B."/>
            <person name="Ryu T."/>
            <person name="Ravasi T."/>
            <person name="Bayer T."/>
            <person name="Micklem G."/>
            <person name="Kim H."/>
            <person name="Bhak J."/>
            <person name="Lajeunesse T.C."/>
            <person name="Voolstra C.R."/>
        </authorList>
    </citation>
    <scope>NUCLEOTIDE SEQUENCE [LARGE SCALE GENOMIC DNA]</scope>
    <source>
        <strain evidence="1 2">CCMP2467</strain>
    </source>
</reference>